<dbReference type="PANTHER" id="PTHR20883:SF48">
    <property type="entry name" value="ECTOINE DIOXYGENASE"/>
    <property type="match status" value="1"/>
</dbReference>
<protein>
    <recommendedName>
        <fullName evidence="3">Phytanoyl-CoA dioxygenase</fullName>
    </recommendedName>
</protein>
<sequence>MTTLDTAPPPDPKVLDAFERDGFVVLRDVITREWREQAAAAAMRLLASDRTPGRDRSVDGKDGFRGIVAMDDTFLPLVTNPKVLPTLVALLSANLHLMSSNLIYMPSIPPGGTRTIRVPERHGWHRDMSSTNRDLGTEVVPRLSIKAAYFLSDVTPEAGVTMILPGSHTDTSPVTVPAGAIDPPGAITPDIGSCDALLFENRTWHAGGLNTSGHPRLAVMMQYGYRWLALVDDPAPHLLEREDMADIERQLLGRPDRHPDGSVAHEGAGAAPLRTWWQHLNPDPARSSG</sequence>
<dbReference type="InterPro" id="IPR008775">
    <property type="entry name" value="Phytyl_CoA_dOase-like"/>
</dbReference>
<name>A0A918YRD2_9ACTN</name>
<gene>
    <name evidence="1" type="ORF">GCM10010339_68800</name>
</gene>
<comment type="caution">
    <text evidence="1">The sequence shown here is derived from an EMBL/GenBank/DDBJ whole genome shotgun (WGS) entry which is preliminary data.</text>
</comment>
<dbReference type="Gene3D" id="2.60.120.620">
    <property type="entry name" value="q2cbj1_9rhob like domain"/>
    <property type="match status" value="1"/>
</dbReference>
<evidence type="ECO:0008006" key="3">
    <source>
        <dbReference type="Google" id="ProtNLM"/>
    </source>
</evidence>
<reference evidence="1" key="1">
    <citation type="journal article" date="2014" name="Int. J. Syst. Evol. Microbiol.">
        <title>Complete genome sequence of Corynebacterium casei LMG S-19264T (=DSM 44701T), isolated from a smear-ripened cheese.</title>
        <authorList>
            <consortium name="US DOE Joint Genome Institute (JGI-PGF)"/>
            <person name="Walter F."/>
            <person name="Albersmeier A."/>
            <person name="Kalinowski J."/>
            <person name="Ruckert C."/>
        </authorList>
    </citation>
    <scope>NUCLEOTIDE SEQUENCE</scope>
    <source>
        <strain evidence="1">JCM 4714</strain>
    </source>
</reference>
<dbReference type="GO" id="GO:0005506">
    <property type="term" value="F:iron ion binding"/>
    <property type="evidence" value="ECO:0007669"/>
    <property type="project" value="UniProtKB-ARBA"/>
</dbReference>
<dbReference type="SUPFAM" id="SSF51197">
    <property type="entry name" value="Clavaminate synthase-like"/>
    <property type="match status" value="1"/>
</dbReference>
<dbReference type="GO" id="GO:0016706">
    <property type="term" value="F:2-oxoglutarate-dependent dioxygenase activity"/>
    <property type="evidence" value="ECO:0007669"/>
    <property type="project" value="UniProtKB-ARBA"/>
</dbReference>
<dbReference type="RefSeq" id="WP_189957539.1">
    <property type="nucleotide sequence ID" value="NZ_BMVG01000026.1"/>
</dbReference>
<keyword evidence="2" id="KW-1185">Reference proteome</keyword>
<evidence type="ECO:0000313" key="1">
    <source>
        <dbReference type="EMBL" id="GHE10950.1"/>
    </source>
</evidence>
<dbReference type="Proteomes" id="UP000655443">
    <property type="component" value="Unassembled WGS sequence"/>
</dbReference>
<organism evidence="1 2">
    <name type="scientific">Streptomyces alanosinicus</name>
    <dbReference type="NCBI Taxonomy" id="68171"/>
    <lineage>
        <taxon>Bacteria</taxon>
        <taxon>Bacillati</taxon>
        <taxon>Actinomycetota</taxon>
        <taxon>Actinomycetes</taxon>
        <taxon>Kitasatosporales</taxon>
        <taxon>Streptomycetaceae</taxon>
        <taxon>Streptomyces</taxon>
    </lineage>
</organism>
<reference evidence="1" key="2">
    <citation type="submission" date="2020-09" db="EMBL/GenBank/DDBJ databases">
        <authorList>
            <person name="Sun Q."/>
            <person name="Ohkuma M."/>
        </authorList>
    </citation>
    <scope>NUCLEOTIDE SEQUENCE</scope>
    <source>
        <strain evidence="1">JCM 4714</strain>
    </source>
</reference>
<dbReference type="EMBL" id="BMVG01000026">
    <property type="protein sequence ID" value="GHE10950.1"/>
    <property type="molecule type" value="Genomic_DNA"/>
</dbReference>
<dbReference type="PANTHER" id="PTHR20883">
    <property type="entry name" value="PHYTANOYL-COA DIOXYGENASE DOMAIN CONTAINING 1"/>
    <property type="match status" value="1"/>
</dbReference>
<accession>A0A918YRD2</accession>
<dbReference type="AlphaFoldDB" id="A0A918YRD2"/>
<proteinExistence type="predicted"/>
<evidence type="ECO:0000313" key="2">
    <source>
        <dbReference type="Proteomes" id="UP000655443"/>
    </source>
</evidence>
<dbReference type="Pfam" id="PF05721">
    <property type="entry name" value="PhyH"/>
    <property type="match status" value="1"/>
</dbReference>